<dbReference type="PANTHER" id="PTHR11851:SF49">
    <property type="entry name" value="MITOCHONDRIAL-PROCESSING PEPTIDASE SUBUNIT ALPHA"/>
    <property type="match status" value="1"/>
</dbReference>
<dbReference type="InterPro" id="IPR011249">
    <property type="entry name" value="Metalloenz_LuxS/M16"/>
</dbReference>
<dbReference type="Gene3D" id="3.30.830.10">
    <property type="entry name" value="Metalloenzyme, LuxS/M16 peptidase-like"/>
    <property type="match status" value="1"/>
</dbReference>
<dbReference type="GO" id="GO:0005739">
    <property type="term" value="C:mitochondrion"/>
    <property type="evidence" value="ECO:0007669"/>
    <property type="project" value="TreeGrafter"/>
</dbReference>
<name>A0A7S4ISE8_9STRA</name>
<gene>
    <name evidence="2" type="ORF">OAUR00152_LOCUS14705</name>
</gene>
<dbReference type="GO" id="GO:0046872">
    <property type="term" value="F:metal ion binding"/>
    <property type="evidence" value="ECO:0007669"/>
    <property type="project" value="InterPro"/>
</dbReference>
<evidence type="ECO:0000313" key="2">
    <source>
        <dbReference type="EMBL" id="CAE2238133.1"/>
    </source>
</evidence>
<dbReference type="SUPFAM" id="SSF63411">
    <property type="entry name" value="LuxS/MPP-like metallohydrolase"/>
    <property type="match status" value="1"/>
</dbReference>
<dbReference type="EMBL" id="HBKQ01021702">
    <property type="protein sequence ID" value="CAE2238133.1"/>
    <property type="molecule type" value="Transcribed_RNA"/>
</dbReference>
<dbReference type="PANTHER" id="PTHR11851">
    <property type="entry name" value="METALLOPROTEASE"/>
    <property type="match status" value="1"/>
</dbReference>
<dbReference type="AlphaFoldDB" id="A0A7S4ISE8"/>
<comment type="similarity">
    <text evidence="1">Belongs to the peptidase M16 family.</text>
</comment>
<sequence length="257" mass="25586">MSSKVVLTEQLYAAAYGAQTPMGRPFYSTGASFATVKSFRERAYGLNGAILAATGISDHEAFVRAVEHGFSESTVGEAAEKAASAYMGGEARVAAPSTGYAYVALAFEGPSTGALSSVLKHCINLTAGEGVSTFGTAGLIGVYGGADSAGASGIADALCAAVSAPSAAIVERAKSLAKAEALFTLDGGSQSLADAMTKSVLETGTFSVEGIAASYDSITAKDVGAAFSAMAKSNPAMAAVGDIASVPYHASVASRFG</sequence>
<reference evidence="2" key="1">
    <citation type="submission" date="2021-01" db="EMBL/GenBank/DDBJ databases">
        <authorList>
            <person name="Corre E."/>
            <person name="Pelletier E."/>
            <person name="Niang G."/>
            <person name="Scheremetjew M."/>
            <person name="Finn R."/>
            <person name="Kale V."/>
            <person name="Holt S."/>
            <person name="Cochrane G."/>
            <person name="Meng A."/>
            <person name="Brown T."/>
            <person name="Cohen L."/>
        </authorList>
    </citation>
    <scope>NUCLEOTIDE SEQUENCE</scope>
    <source>
        <strain evidence="2">Isolate 1302-5</strain>
    </source>
</reference>
<dbReference type="InterPro" id="IPR050361">
    <property type="entry name" value="MPP/UQCRC_Complex"/>
</dbReference>
<accession>A0A7S4ISE8</accession>
<proteinExistence type="inferred from homology"/>
<protein>
    <submittedName>
        <fullName evidence="2">Uncharacterized protein</fullName>
    </submittedName>
</protein>
<organism evidence="2">
    <name type="scientific">Odontella aurita</name>
    <dbReference type="NCBI Taxonomy" id="265563"/>
    <lineage>
        <taxon>Eukaryota</taxon>
        <taxon>Sar</taxon>
        <taxon>Stramenopiles</taxon>
        <taxon>Ochrophyta</taxon>
        <taxon>Bacillariophyta</taxon>
        <taxon>Mediophyceae</taxon>
        <taxon>Biddulphiophycidae</taxon>
        <taxon>Eupodiscales</taxon>
        <taxon>Odontellaceae</taxon>
        <taxon>Odontella</taxon>
    </lineage>
</organism>
<evidence type="ECO:0000256" key="1">
    <source>
        <dbReference type="ARBA" id="ARBA00007261"/>
    </source>
</evidence>